<evidence type="ECO:0000256" key="1">
    <source>
        <dbReference type="ARBA" id="ARBA00009764"/>
    </source>
</evidence>
<dbReference type="GO" id="GO:0007155">
    <property type="term" value="P:cell adhesion"/>
    <property type="evidence" value="ECO:0007669"/>
    <property type="project" value="InterPro"/>
</dbReference>
<evidence type="ECO:0000256" key="5">
    <source>
        <dbReference type="RuleBase" id="RU362066"/>
    </source>
</evidence>
<accession>A0A024HEH5</accession>
<dbReference type="InterPro" id="IPR010810">
    <property type="entry name" value="Flagellin_hook_IN_motif"/>
</dbReference>
<evidence type="ECO:0000259" key="7">
    <source>
        <dbReference type="Pfam" id="PF07195"/>
    </source>
</evidence>
<evidence type="ECO:0000313" key="9">
    <source>
        <dbReference type="Proteomes" id="UP000025241"/>
    </source>
</evidence>
<comment type="subcellular location">
    <subcellularLocation>
        <location evidence="5">Secreted</location>
    </subcellularLocation>
    <subcellularLocation>
        <location evidence="5">Bacterial flagellum</location>
    </subcellularLocation>
</comment>
<dbReference type="InterPro" id="IPR003481">
    <property type="entry name" value="FliD_N"/>
</dbReference>
<dbReference type="eggNOG" id="COG1345">
    <property type="taxonomic scope" value="Bacteria"/>
</dbReference>
<protein>
    <recommendedName>
        <fullName evidence="5">Flagellar hook-associated protein 2</fullName>
        <shortName evidence="5">HAP2</shortName>
    </recommendedName>
    <alternativeName>
        <fullName evidence="5">Flagellar cap protein</fullName>
    </alternativeName>
</protein>
<comment type="subunit">
    <text evidence="2 5">Homopentamer.</text>
</comment>
<comment type="similarity">
    <text evidence="1 5">Belongs to the FliD family.</text>
</comment>
<keyword evidence="5" id="KW-0964">Secreted</keyword>
<evidence type="ECO:0000256" key="2">
    <source>
        <dbReference type="ARBA" id="ARBA00011255"/>
    </source>
</evidence>
<dbReference type="PATRIC" id="fig|1301098.3.peg.1643"/>
<keyword evidence="9" id="KW-1185">Reference proteome</keyword>
<dbReference type="PANTHER" id="PTHR30288:SF0">
    <property type="entry name" value="FLAGELLAR HOOK-ASSOCIATED PROTEIN 2"/>
    <property type="match status" value="1"/>
</dbReference>
<dbReference type="Pfam" id="PF07195">
    <property type="entry name" value="FliD_C"/>
    <property type="match status" value="1"/>
</dbReference>
<dbReference type="GO" id="GO:0005576">
    <property type="term" value="C:extracellular region"/>
    <property type="evidence" value="ECO:0007669"/>
    <property type="project" value="UniProtKB-SubCell"/>
</dbReference>
<sequence length="466" mass="47203">MAGTSINGVGSGYDIDSIVSSLVNAQKAPKQSQITTQQTKANTQLSALGSLKSALSTFQTALEKLNDSSSFAGLAVKSSSTDVLTAKLGTGAAAGTYAINVTSLATSSKVATQYVGASTSFGAGSLKITQGSSTYNVNVADGSSLSTIRDSINTQLKSSGITANIITDSTGPRLVLSSSTTGAGSDISIAASGDSSLNVLNIDGSGTQASATAGGYVSAPAANASYTIDGLQMSSSTNTITSAISGVEFDLVSAGKSTVTVDTNKDGLKTSIQSFVDAYNALTTSINSLTKVTNTTDSSGNATTSAAALAGDAMTRNLVSGLRDQLVGTSASGGTIKLLSQLGIATQNDGTLDIDDTKLDKALNNNFASVQGFFTGSGGLLDRMTSSLKSYTQSNGLLDQRTSNLNQALSDLATQQTTLDNRMDKLNTTLMAKYNAMDSLVAQLKSTSSSVLTTLNALNNKNSSSS</sequence>
<dbReference type="GO" id="GO:0009424">
    <property type="term" value="C:bacterial-type flagellum hook"/>
    <property type="evidence" value="ECO:0007669"/>
    <property type="project" value="UniProtKB-UniRule"/>
</dbReference>
<evidence type="ECO:0000256" key="3">
    <source>
        <dbReference type="ARBA" id="ARBA00023054"/>
    </source>
</evidence>
<keyword evidence="4 5" id="KW-0975">Bacterial flagellum</keyword>
<keyword evidence="8" id="KW-0969">Cilium</keyword>
<dbReference type="PANTHER" id="PTHR30288">
    <property type="entry name" value="FLAGELLAR CAP/ASSEMBLY PROTEIN FLID"/>
    <property type="match status" value="1"/>
</dbReference>
<dbReference type="GO" id="GO:0071973">
    <property type="term" value="P:bacterial-type flagellum-dependent cell motility"/>
    <property type="evidence" value="ECO:0007669"/>
    <property type="project" value="TreeGrafter"/>
</dbReference>
<dbReference type="GO" id="GO:0009421">
    <property type="term" value="C:bacterial-type flagellum filament cap"/>
    <property type="evidence" value="ECO:0007669"/>
    <property type="project" value="InterPro"/>
</dbReference>
<dbReference type="HOGENOM" id="CLU_015182_5_0_6"/>
<dbReference type="InterPro" id="IPR010809">
    <property type="entry name" value="FliD_C"/>
</dbReference>
<dbReference type="Pfam" id="PF07196">
    <property type="entry name" value="Flagellin_IN"/>
    <property type="match status" value="1"/>
</dbReference>
<dbReference type="InterPro" id="IPR040026">
    <property type="entry name" value="FliD"/>
</dbReference>
<dbReference type="AlphaFoldDB" id="A0A024HEH5"/>
<feature type="domain" description="Flagellar hook-associated protein 2 C-terminal" evidence="7">
    <location>
        <begin position="221"/>
        <end position="445"/>
    </location>
</feature>
<keyword evidence="8" id="KW-0966">Cell projection</keyword>
<dbReference type="Pfam" id="PF02465">
    <property type="entry name" value="FliD_N"/>
    <property type="match status" value="1"/>
</dbReference>
<dbReference type="Proteomes" id="UP000025241">
    <property type="component" value="Chromosome I"/>
</dbReference>
<evidence type="ECO:0000259" key="6">
    <source>
        <dbReference type="Pfam" id="PF02465"/>
    </source>
</evidence>
<evidence type="ECO:0000313" key="8">
    <source>
        <dbReference type="EMBL" id="CDF83009.1"/>
    </source>
</evidence>
<proteinExistence type="inferred from homology"/>
<dbReference type="OrthoDB" id="9810816at2"/>
<gene>
    <name evidence="8" type="primary">fliD</name>
    <name evidence="8" type="ORF">PKB_1651</name>
</gene>
<reference evidence="8 9" key="1">
    <citation type="submission" date="2013-03" db="EMBL/GenBank/DDBJ databases">
        <authorList>
            <person name="Linke B."/>
        </authorList>
    </citation>
    <scope>NUCLEOTIDE SEQUENCE [LARGE SCALE GENOMIC DNA]</scope>
    <source>
        <strain evidence="8 9">B13</strain>
    </source>
</reference>
<reference evidence="8 9" key="2">
    <citation type="submission" date="2014-05" db="EMBL/GenBank/DDBJ databases">
        <title>Genome sequence of the 3-chlorobenzoate degrading bacterium Pseudomonas knackmussii B13 shows multiple evidence for horizontal gene transfer.</title>
        <authorList>
            <person name="Miyazaki R."/>
            <person name="Bertelli C."/>
            <person name="Falquet L."/>
            <person name="Robinson-Rechavi M."/>
            <person name="Gharib W."/>
            <person name="Roy S."/>
            <person name="Van der Meer J.R."/>
        </authorList>
    </citation>
    <scope>NUCLEOTIDE SEQUENCE [LARGE SCALE GENOMIC DNA]</scope>
    <source>
        <strain evidence="8 9">B13</strain>
    </source>
</reference>
<organism evidence="8 9">
    <name type="scientific">Pseudomonas knackmussii (strain DSM 6978 / CCUG 54928 / LMG 23759 / B13)</name>
    <dbReference type="NCBI Taxonomy" id="1301098"/>
    <lineage>
        <taxon>Bacteria</taxon>
        <taxon>Pseudomonadati</taxon>
        <taxon>Pseudomonadota</taxon>
        <taxon>Gammaproteobacteria</taxon>
        <taxon>Pseudomonadales</taxon>
        <taxon>Pseudomonadaceae</taxon>
        <taxon>Pseudomonas</taxon>
    </lineage>
</organism>
<evidence type="ECO:0000256" key="4">
    <source>
        <dbReference type="ARBA" id="ARBA00023143"/>
    </source>
</evidence>
<dbReference type="STRING" id="1301098.PKB_1651"/>
<keyword evidence="8" id="KW-0282">Flagellum</keyword>
<dbReference type="EMBL" id="HG322950">
    <property type="protein sequence ID" value="CDF83009.1"/>
    <property type="molecule type" value="Genomic_DNA"/>
</dbReference>
<dbReference type="KEGG" id="pkc:PKB_1651"/>
<keyword evidence="3" id="KW-0175">Coiled coil</keyword>
<dbReference type="RefSeq" id="WP_043250638.1">
    <property type="nucleotide sequence ID" value="NZ_HG322950.1"/>
</dbReference>
<feature type="domain" description="Flagellar hook-associated protein 2 N-terminal" evidence="6">
    <location>
        <begin position="11"/>
        <end position="107"/>
    </location>
</feature>
<name>A0A024HEH5_PSEKB</name>
<comment type="function">
    <text evidence="5">Required for morphogenesis and for the elongation of the flagellar filament by facilitating polymerization of the flagellin monomers at the tip of growing filament. Forms a capping structure, which prevents flagellin subunits (transported through the central channel of the flagellum) from leaking out without polymerization at the distal end.</text>
</comment>